<feature type="transmembrane region" description="Helical" evidence="2">
    <location>
        <begin position="128"/>
        <end position="150"/>
    </location>
</feature>
<proteinExistence type="predicted"/>
<keyword evidence="4" id="KW-1185">Reference proteome</keyword>
<keyword evidence="2" id="KW-0812">Transmembrane</keyword>
<dbReference type="Proteomes" id="UP000433309">
    <property type="component" value="Unassembled WGS sequence"/>
</dbReference>
<reference evidence="3 4" key="1">
    <citation type="submission" date="2019-11" db="EMBL/GenBank/DDBJ databases">
        <title>Novel species isolated from a subtropical stream in China.</title>
        <authorList>
            <person name="Lu H."/>
        </authorList>
    </citation>
    <scope>NUCLEOTIDE SEQUENCE [LARGE SCALE GENOMIC DNA]</scope>
    <source>
        <strain evidence="3 4">FT80W</strain>
    </source>
</reference>
<evidence type="ECO:0000313" key="4">
    <source>
        <dbReference type="Proteomes" id="UP000433309"/>
    </source>
</evidence>
<protein>
    <submittedName>
        <fullName evidence="3">Uncharacterized protein</fullName>
    </submittedName>
</protein>
<feature type="region of interest" description="Disordered" evidence="1">
    <location>
        <begin position="74"/>
        <end position="112"/>
    </location>
</feature>
<keyword evidence="2" id="KW-1133">Transmembrane helix</keyword>
<organism evidence="3 4">
    <name type="scientific">Duganella guangzhouensis</name>
    <dbReference type="NCBI Taxonomy" id="2666084"/>
    <lineage>
        <taxon>Bacteria</taxon>
        <taxon>Pseudomonadati</taxon>
        <taxon>Pseudomonadota</taxon>
        <taxon>Betaproteobacteria</taxon>
        <taxon>Burkholderiales</taxon>
        <taxon>Oxalobacteraceae</taxon>
        <taxon>Telluria group</taxon>
        <taxon>Duganella</taxon>
    </lineage>
</organism>
<evidence type="ECO:0000256" key="2">
    <source>
        <dbReference type="SAM" id="Phobius"/>
    </source>
</evidence>
<feature type="transmembrane region" description="Helical" evidence="2">
    <location>
        <begin position="22"/>
        <end position="44"/>
    </location>
</feature>
<feature type="compositionally biased region" description="Basic and acidic residues" evidence="1">
    <location>
        <begin position="78"/>
        <end position="112"/>
    </location>
</feature>
<sequence length="191" mass="20752">MPGIELDSIDDQISRRGYRRPILWAALIVLAIFAISLAGVVATLSTGFYQALKPENISKFVVVELQEKVNKISPATEQKADAKSEKTQNESSKENKSPVTKKTDERSSKEGEPVKIEAKIYGEIRDSMVPLVALVSILAVAIVVILGTMLRAAFAPHPNNGTDSKEKEEVSPVPVLEAIKGLVDSVKAAWK</sequence>
<dbReference type="AlphaFoldDB" id="A0A6I2KYG0"/>
<evidence type="ECO:0000313" key="3">
    <source>
        <dbReference type="EMBL" id="MRW91038.1"/>
    </source>
</evidence>
<comment type="caution">
    <text evidence="3">The sequence shown here is derived from an EMBL/GenBank/DDBJ whole genome shotgun (WGS) entry which is preliminary data.</text>
</comment>
<keyword evidence="2" id="KW-0472">Membrane</keyword>
<dbReference type="EMBL" id="WKJK01000006">
    <property type="protein sequence ID" value="MRW91038.1"/>
    <property type="molecule type" value="Genomic_DNA"/>
</dbReference>
<gene>
    <name evidence="3" type="ORF">GJ699_13665</name>
</gene>
<name>A0A6I2KYG0_9BURK</name>
<evidence type="ECO:0000256" key="1">
    <source>
        <dbReference type="SAM" id="MobiDB-lite"/>
    </source>
</evidence>
<accession>A0A6I2KYG0</accession>